<feature type="domain" description="DUF4296" evidence="1">
    <location>
        <begin position="26"/>
        <end position="108"/>
    </location>
</feature>
<proteinExistence type="predicted"/>
<protein>
    <recommendedName>
        <fullName evidence="1">DUF4296 domain-containing protein</fullName>
    </recommendedName>
</protein>
<dbReference type="PROSITE" id="PS51257">
    <property type="entry name" value="PROKAR_LIPOPROTEIN"/>
    <property type="match status" value="1"/>
</dbReference>
<evidence type="ECO:0000313" key="2">
    <source>
        <dbReference type="EMBL" id="SDX60869.1"/>
    </source>
</evidence>
<dbReference type="Pfam" id="PF14129">
    <property type="entry name" value="DUF4296"/>
    <property type="match status" value="1"/>
</dbReference>
<dbReference type="AlphaFoldDB" id="A0A8X8LCV6"/>
<dbReference type="EMBL" id="FNNO01000021">
    <property type="protein sequence ID" value="SDX60869.1"/>
    <property type="molecule type" value="Genomic_DNA"/>
</dbReference>
<name>A0A8X8LCV6_9BACT</name>
<sequence length="120" mass="14178">MKKYGVMQLIGCLALLLAGCSDNKPKVIPVNTMKKVVWDMMKADELFARERLKDSTMQKNREDIRLYEQVFSIHHITREQFYHSYRYYEAHPVQLKELLDSVESLSTKEQQELSKKRAIP</sequence>
<keyword evidence="3" id="KW-1185">Reference proteome</keyword>
<evidence type="ECO:0000259" key="1">
    <source>
        <dbReference type="Pfam" id="PF14129"/>
    </source>
</evidence>
<evidence type="ECO:0000313" key="3">
    <source>
        <dbReference type="Proteomes" id="UP000198711"/>
    </source>
</evidence>
<comment type="caution">
    <text evidence="2">The sequence shown here is derived from an EMBL/GenBank/DDBJ whole genome shotgun (WGS) entry which is preliminary data.</text>
</comment>
<organism evidence="2 3">
    <name type="scientific">Hydrobacter penzbergensis</name>
    <dbReference type="NCBI Taxonomy" id="1235997"/>
    <lineage>
        <taxon>Bacteria</taxon>
        <taxon>Pseudomonadati</taxon>
        <taxon>Bacteroidota</taxon>
        <taxon>Chitinophagia</taxon>
        <taxon>Chitinophagales</taxon>
        <taxon>Chitinophagaceae</taxon>
        <taxon>Hydrobacter</taxon>
    </lineage>
</organism>
<dbReference type="InterPro" id="IPR025381">
    <property type="entry name" value="DUF4296"/>
</dbReference>
<gene>
    <name evidence="2" type="ORF">SAMN05444410_12135</name>
</gene>
<dbReference type="Proteomes" id="UP000198711">
    <property type="component" value="Unassembled WGS sequence"/>
</dbReference>
<accession>A0A8X8LCV6</accession>
<reference evidence="2 3" key="1">
    <citation type="submission" date="2016-10" db="EMBL/GenBank/DDBJ databases">
        <authorList>
            <person name="Varghese N."/>
            <person name="Submissions S."/>
        </authorList>
    </citation>
    <scope>NUCLEOTIDE SEQUENCE [LARGE SCALE GENOMIC DNA]</scope>
    <source>
        <strain evidence="2 3">DSM 25353</strain>
    </source>
</reference>
<dbReference type="RefSeq" id="WP_092726897.1">
    <property type="nucleotide sequence ID" value="NZ_FNNO01000021.1"/>
</dbReference>